<dbReference type="EMBL" id="JAZGZP010000009">
    <property type="protein sequence ID" value="MFK7000767.1"/>
    <property type="molecule type" value="Genomic_DNA"/>
</dbReference>
<dbReference type="RefSeq" id="WP_123895733.1">
    <property type="nucleotide sequence ID" value="NZ_JAZGZP010000009.1"/>
</dbReference>
<accession>A0ABW8P8B6</accession>
<dbReference type="Proteomes" id="UP001621706">
    <property type="component" value="Unassembled WGS sequence"/>
</dbReference>
<evidence type="ECO:0000313" key="2">
    <source>
        <dbReference type="EMBL" id="MFK7000767.1"/>
    </source>
</evidence>
<keyword evidence="3" id="KW-1185">Reference proteome</keyword>
<organism evidence="2 3">
    <name type="scientific">Flavobacterium oreochromis</name>
    <dbReference type="NCBI Taxonomy" id="2906078"/>
    <lineage>
        <taxon>Bacteria</taxon>
        <taxon>Pseudomonadati</taxon>
        <taxon>Bacteroidota</taxon>
        <taxon>Flavobacteriia</taxon>
        <taxon>Flavobacteriales</taxon>
        <taxon>Flavobacteriaceae</taxon>
        <taxon>Flavobacterium</taxon>
    </lineage>
</organism>
<reference evidence="2 3" key="1">
    <citation type="submission" date="2024-02" db="EMBL/GenBank/DDBJ databases">
        <title>Comparative Genomic Analysis of Flavobacterium Species Causing Columnaris Disease of Freshwater Fish in Thailand: Insights into Virulence and Resistance Mechanisms.</title>
        <authorList>
            <person name="Nguyen D."/>
            <person name="Chokmangmeepisarn P."/>
            <person name="Khianchaikhan K."/>
            <person name="Morishita M."/>
            <person name="Bunnoy A."/>
            <person name="Rodkhum C."/>
        </authorList>
    </citation>
    <scope>NUCLEOTIDE SEQUENCE [LARGE SCALE GENOMIC DNA]</scope>
    <source>
        <strain evidence="2 3">CNRT2201</strain>
    </source>
</reference>
<evidence type="ECO:0000256" key="1">
    <source>
        <dbReference type="SAM" id="Phobius"/>
    </source>
</evidence>
<keyword evidence="1" id="KW-0812">Transmembrane</keyword>
<keyword evidence="1" id="KW-1133">Transmembrane helix</keyword>
<feature type="transmembrane region" description="Helical" evidence="1">
    <location>
        <begin position="12"/>
        <end position="37"/>
    </location>
</feature>
<gene>
    <name evidence="2" type="ORF">V3I07_07650</name>
</gene>
<keyword evidence="1" id="KW-0472">Membrane</keyword>
<sequence length="72" mass="8180">MLKEIKKLVSNVLGYSKFFIIVIGVFAVLALLAKLGLEIIRTIVEVLKEYWYITILAAITIIYFTGKSDDKK</sequence>
<comment type="caution">
    <text evidence="2">The sequence shown here is derived from an EMBL/GenBank/DDBJ whole genome shotgun (WGS) entry which is preliminary data.</text>
</comment>
<name>A0ABW8P8B6_9FLAO</name>
<proteinExistence type="predicted"/>
<evidence type="ECO:0000313" key="3">
    <source>
        <dbReference type="Proteomes" id="UP001621706"/>
    </source>
</evidence>
<evidence type="ECO:0008006" key="4">
    <source>
        <dbReference type="Google" id="ProtNLM"/>
    </source>
</evidence>
<protein>
    <recommendedName>
        <fullName evidence="4">Gliding motility protein GldL</fullName>
    </recommendedName>
</protein>
<feature type="transmembrane region" description="Helical" evidence="1">
    <location>
        <begin position="49"/>
        <end position="66"/>
    </location>
</feature>